<name>A0A1V3L9W3_9PAST</name>
<comment type="caution">
    <text evidence="2">The sequence shown here is derived from an EMBL/GenBank/DDBJ whole genome shotgun (WGS) entry which is preliminary data.</text>
</comment>
<sequence>MKVKVTLDSGVYSATLANNPTSQSFWQKLPIEAKLDNYGHNEKILYLNDKLSIENAPSAYTGKTGDITYYAPWGNIAMFFDKGAYAPGLIYMGKFHGDLTALAHSTQIKFEREEE</sequence>
<gene>
    <name evidence="2" type="ORF">BKG93_02105</name>
</gene>
<dbReference type="Pfam" id="PF18050">
    <property type="entry name" value="Cyclophil_like2"/>
    <property type="match status" value="1"/>
</dbReference>
<dbReference type="Gene3D" id="2.40.100.20">
    <property type="match status" value="1"/>
</dbReference>
<dbReference type="Proteomes" id="UP000189549">
    <property type="component" value="Unassembled WGS sequence"/>
</dbReference>
<evidence type="ECO:0000313" key="2">
    <source>
        <dbReference type="EMBL" id="OOF86742.1"/>
    </source>
</evidence>
<dbReference type="EMBL" id="MLAH01000012">
    <property type="protein sequence ID" value="OOF86742.1"/>
    <property type="molecule type" value="Genomic_DNA"/>
</dbReference>
<proteinExistence type="predicted"/>
<organism evidence="2 3">
    <name type="scientific">Rodentibacter ratti</name>
    <dbReference type="NCBI Taxonomy" id="1906745"/>
    <lineage>
        <taxon>Bacteria</taxon>
        <taxon>Pseudomonadati</taxon>
        <taxon>Pseudomonadota</taxon>
        <taxon>Gammaproteobacteria</taxon>
        <taxon>Pasteurellales</taxon>
        <taxon>Pasteurellaceae</taxon>
        <taxon>Rodentibacter</taxon>
    </lineage>
</organism>
<dbReference type="AlphaFoldDB" id="A0A1V3L9W3"/>
<evidence type="ECO:0000259" key="1">
    <source>
        <dbReference type="Pfam" id="PF18050"/>
    </source>
</evidence>
<reference evidence="2 3" key="1">
    <citation type="submission" date="2016-10" db="EMBL/GenBank/DDBJ databases">
        <title>Rodentibacter gen. nov. and new species.</title>
        <authorList>
            <person name="Christensen H."/>
        </authorList>
    </citation>
    <scope>NUCLEOTIDE SEQUENCE [LARGE SCALE GENOMIC DNA]</scope>
    <source>
        <strain evidence="2 3">Ppn157</strain>
    </source>
</reference>
<dbReference type="InterPro" id="IPR029000">
    <property type="entry name" value="Cyclophilin-like_dom_sf"/>
</dbReference>
<dbReference type="InterPro" id="IPR041183">
    <property type="entry name" value="Cyclophilin-like"/>
</dbReference>
<evidence type="ECO:0000313" key="3">
    <source>
        <dbReference type="Proteomes" id="UP000189549"/>
    </source>
</evidence>
<accession>A0A1V3L9W3</accession>
<feature type="domain" description="Cyclophilin-like" evidence="1">
    <location>
        <begin position="6"/>
        <end position="108"/>
    </location>
</feature>
<protein>
    <recommendedName>
        <fullName evidence="1">Cyclophilin-like domain-containing protein</fullName>
    </recommendedName>
</protein>
<dbReference type="SUPFAM" id="SSF50891">
    <property type="entry name" value="Cyclophilin-like"/>
    <property type="match status" value="1"/>
</dbReference>